<feature type="chain" id="PRO_5046821142" evidence="1">
    <location>
        <begin position="36"/>
        <end position="501"/>
    </location>
</feature>
<dbReference type="Gene3D" id="2.115.10.20">
    <property type="entry name" value="Glycosyl hydrolase domain, family 43"/>
    <property type="match status" value="1"/>
</dbReference>
<comment type="caution">
    <text evidence="2">The sequence shown here is derived from an EMBL/GenBank/DDBJ whole genome shotgun (WGS) entry which is preliminary data.</text>
</comment>
<keyword evidence="3" id="KW-1185">Reference proteome</keyword>
<evidence type="ECO:0000313" key="2">
    <source>
        <dbReference type="EMBL" id="MCT2582107.1"/>
    </source>
</evidence>
<dbReference type="EMBL" id="JAFFZE010000004">
    <property type="protein sequence ID" value="MCT2582107.1"/>
    <property type="molecule type" value="Genomic_DNA"/>
</dbReference>
<gene>
    <name evidence="2" type="ORF">JT362_03080</name>
</gene>
<name>A0ABT2J2L8_9PSEU</name>
<dbReference type="Proteomes" id="UP001156441">
    <property type="component" value="Unassembled WGS sequence"/>
</dbReference>
<organism evidence="2 3">
    <name type="scientific">Actinophytocola gossypii</name>
    <dbReference type="NCBI Taxonomy" id="2812003"/>
    <lineage>
        <taxon>Bacteria</taxon>
        <taxon>Bacillati</taxon>
        <taxon>Actinomycetota</taxon>
        <taxon>Actinomycetes</taxon>
        <taxon>Pseudonocardiales</taxon>
        <taxon>Pseudonocardiaceae</taxon>
    </lineage>
</organism>
<evidence type="ECO:0000256" key="1">
    <source>
        <dbReference type="SAM" id="SignalP"/>
    </source>
</evidence>
<sequence>MNQHEANRRTVLRGLGLLGATGAAASMLGPATANAAPSARTTPFDLHFSVTHKSRPFALIAPRFVQFDTALTPRPSTLAGGTLITTNVRPRAPYGTVTVEVQRVDGAAGVVAGLAGASASVLGVYDAGAGRVSIEVTTGGTTTVVKSAPASLRAPFQLATVVNENAVTVLADPTGTGTGWHPLITERDGVRALIDLRVPDTLGTMSYAYGGRGDGSATLGRVRAGYFGQAGVRDPHVVQHVDGRPLVRDGKLYLTFTQAGLGFFQQAHWGVWTLDLADPSKLEQVATLFFARDGVVVGDHAGHLVYDDAEDRFIVTMSSWGDFDFDGVHIRHAVTRANVLSGVHVLPTERLPLPTSVSSWDPALTKINGRWYVAFVESPAQQPAFVFHPALAVGPRGADYADGLELVGADTSVDQTEGTIIQRVGREWYVLASDGDARNYPVYDLEMRRLGTLDAPYGTNIPHPMIVRSDGSWWMVTFDGTQYAEPVLGYGGHGDLVVMRA</sequence>
<dbReference type="InterPro" id="IPR006311">
    <property type="entry name" value="TAT_signal"/>
</dbReference>
<dbReference type="SUPFAM" id="SSF75005">
    <property type="entry name" value="Arabinanase/levansucrase/invertase"/>
    <property type="match status" value="1"/>
</dbReference>
<keyword evidence="1" id="KW-0732">Signal</keyword>
<dbReference type="RefSeq" id="WP_260189459.1">
    <property type="nucleotide sequence ID" value="NZ_JAFFZE010000004.1"/>
</dbReference>
<proteinExistence type="predicted"/>
<evidence type="ECO:0000313" key="3">
    <source>
        <dbReference type="Proteomes" id="UP001156441"/>
    </source>
</evidence>
<dbReference type="PROSITE" id="PS51318">
    <property type="entry name" value="TAT"/>
    <property type="match status" value="1"/>
</dbReference>
<protein>
    <submittedName>
        <fullName evidence="2">Uncharacterized protein</fullName>
    </submittedName>
</protein>
<dbReference type="InterPro" id="IPR023296">
    <property type="entry name" value="Glyco_hydro_beta-prop_sf"/>
</dbReference>
<accession>A0ABT2J2L8</accession>
<reference evidence="2 3" key="1">
    <citation type="submission" date="2021-02" db="EMBL/GenBank/DDBJ databases">
        <title>Actinophytocola xerophila sp. nov., isolated from soil of cotton cropping field.</title>
        <authorList>
            <person name="Huang R."/>
            <person name="Chen X."/>
            <person name="Ge X."/>
            <person name="Liu W."/>
        </authorList>
    </citation>
    <scope>NUCLEOTIDE SEQUENCE [LARGE SCALE GENOMIC DNA]</scope>
    <source>
        <strain evidence="2 3">S1-96</strain>
    </source>
</reference>
<feature type="signal peptide" evidence="1">
    <location>
        <begin position="1"/>
        <end position="35"/>
    </location>
</feature>